<reference evidence="2" key="1">
    <citation type="submission" date="2018-05" db="EMBL/GenBank/DDBJ databases">
        <authorList>
            <person name="Lanie J.A."/>
            <person name="Ng W.-L."/>
            <person name="Kazmierczak K.M."/>
            <person name="Andrzejewski T.M."/>
            <person name="Davidsen T.M."/>
            <person name="Wayne K.J."/>
            <person name="Tettelin H."/>
            <person name="Glass J.I."/>
            <person name="Rusch D."/>
            <person name="Podicherti R."/>
            <person name="Tsui H.-C.T."/>
            <person name="Winkler M.E."/>
        </authorList>
    </citation>
    <scope>NUCLEOTIDE SEQUENCE</scope>
</reference>
<keyword evidence="1" id="KW-0812">Transmembrane</keyword>
<accession>A0A382ZMY4</accession>
<evidence type="ECO:0000256" key="1">
    <source>
        <dbReference type="SAM" id="Phobius"/>
    </source>
</evidence>
<keyword evidence="1" id="KW-1133">Transmembrane helix</keyword>
<evidence type="ECO:0000313" key="2">
    <source>
        <dbReference type="EMBL" id="SVD96842.1"/>
    </source>
</evidence>
<organism evidence="2">
    <name type="scientific">marine metagenome</name>
    <dbReference type="NCBI Taxonomy" id="408172"/>
    <lineage>
        <taxon>unclassified sequences</taxon>
        <taxon>metagenomes</taxon>
        <taxon>ecological metagenomes</taxon>
    </lineage>
</organism>
<name>A0A382ZMY4_9ZZZZ</name>
<proteinExistence type="predicted"/>
<gene>
    <name evidence="2" type="ORF">METZ01_LOCUS449696</name>
</gene>
<keyword evidence="1" id="KW-0472">Membrane</keyword>
<feature type="non-terminal residue" evidence="2">
    <location>
        <position position="45"/>
    </location>
</feature>
<dbReference type="EMBL" id="UINC01185236">
    <property type="protein sequence ID" value="SVD96842.1"/>
    <property type="molecule type" value="Genomic_DNA"/>
</dbReference>
<feature type="transmembrane region" description="Helical" evidence="1">
    <location>
        <begin position="20"/>
        <end position="40"/>
    </location>
</feature>
<protein>
    <submittedName>
        <fullName evidence="2">Uncharacterized protein</fullName>
    </submittedName>
</protein>
<sequence length="45" mass="5178">MNQYCYIITTNYMEDWMKSGIILVLLSYVSFLSAQTYCAGDQVSI</sequence>
<dbReference type="AlphaFoldDB" id="A0A382ZMY4"/>